<sequence>MKIKYYLILALAISLTACKSDKKETIEIETPEKEIAELKITPIEHATMVLNYGGKTIYVDPTGGKEVFEKFSKPDYILITDIHSDHLHLNTIEALDLSNTKIIAPEAVYELLPENIRSITSTMINGAKEDFKTFSVEAIPMYNLREEALHFHPKGRGNGYVLTFGKERVYISGDTEDITEMRTLENIDKAFICMNLPYTMTVESAADAVLSFKPKQVYPYHFRGTEGYSDVEKFKSIVNNKTKSIEVVQLNWYPNTKEN</sequence>
<feature type="chain" id="PRO_5041953304" evidence="1">
    <location>
        <begin position="20"/>
        <end position="259"/>
    </location>
</feature>
<protein>
    <submittedName>
        <fullName evidence="2">MBL fold metallo-hydrolase</fullName>
    </submittedName>
</protein>
<feature type="signal peptide" evidence="1">
    <location>
        <begin position="1"/>
        <end position="19"/>
    </location>
</feature>
<evidence type="ECO:0000313" key="2">
    <source>
        <dbReference type="EMBL" id="APY00416.1"/>
    </source>
</evidence>
<dbReference type="KEGG" id="lvn:BWR22_08820"/>
<dbReference type="Pfam" id="PF13483">
    <property type="entry name" value="Lactamase_B_3"/>
    <property type="match status" value="1"/>
</dbReference>
<gene>
    <name evidence="2" type="ORF">BWR22_08820</name>
</gene>
<dbReference type="PROSITE" id="PS51257">
    <property type="entry name" value="PROKAR_LIPOPROTEIN"/>
    <property type="match status" value="1"/>
</dbReference>
<dbReference type="EMBL" id="CP019352">
    <property type="protein sequence ID" value="APY00416.1"/>
    <property type="molecule type" value="Genomic_DNA"/>
</dbReference>
<dbReference type="SUPFAM" id="SSF56281">
    <property type="entry name" value="Metallo-hydrolase/oxidoreductase"/>
    <property type="match status" value="1"/>
</dbReference>
<keyword evidence="3" id="KW-1185">Reference proteome</keyword>
<dbReference type="PANTHER" id="PTHR43546">
    <property type="entry name" value="UPF0173 METAL-DEPENDENT HYDROLASE MJ1163-RELATED"/>
    <property type="match status" value="1"/>
</dbReference>
<dbReference type="Proteomes" id="UP000187506">
    <property type="component" value="Chromosome"/>
</dbReference>
<proteinExistence type="predicted"/>
<name>A0AAC9PWT9_9FLAO</name>
<dbReference type="PANTHER" id="PTHR43546:SF3">
    <property type="entry name" value="UPF0173 METAL-DEPENDENT HYDROLASE MJ1163"/>
    <property type="match status" value="1"/>
</dbReference>
<evidence type="ECO:0000256" key="1">
    <source>
        <dbReference type="SAM" id="SignalP"/>
    </source>
</evidence>
<reference evidence="2 3" key="1">
    <citation type="submission" date="2017-01" db="EMBL/GenBank/DDBJ databases">
        <title>Complete genome of Lacinutrix venerupis DOK2-8 isolated from seawater in Dokdo.</title>
        <authorList>
            <person name="Chi W.-J."/>
            <person name="Kim J.H."/>
        </authorList>
    </citation>
    <scope>NUCLEOTIDE SEQUENCE [LARGE SCALE GENOMIC DNA]</scope>
    <source>
        <strain evidence="2 3">DOK2-8</strain>
    </source>
</reference>
<keyword evidence="1" id="KW-0732">Signal</keyword>
<organism evidence="2 3">
    <name type="scientific">Lacinutrix venerupis</name>
    <dbReference type="NCBI Taxonomy" id="1486034"/>
    <lineage>
        <taxon>Bacteria</taxon>
        <taxon>Pseudomonadati</taxon>
        <taxon>Bacteroidota</taxon>
        <taxon>Flavobacteriia</taxon>
        <taxon>Flavobacteriales</taxon>
        <taxon>Flavobacteriaceae</taxon>
        <taxon>Lacinutrix</taxon>
    </lineage>
</organism>
<dbReference type="AlphaFoldDB" id="A0AAC9PWT9"/>
<dbReference type="Gene3D" id="3.60.15.10">
    <property type="entry name" value="Ribonuclease Z/Hydroxyacylglutathione hydrolase-like"/>
    <property type="match status" value="1"/>
</dbReference>
<dbReference type="InterPro" id="IPR050114">
    <property type="entry name" value="UPF0173_UPF0282_UlaG_hydrolase"/>
</dbReference>
<dbReference type="RefSeq" id="WP_076733322.1">
    <property type="nucleotide sequence ID" value="NZ_CP019352.1"/>
</dbReference>
<evidence type="ECO:0000313" key="3">
    <source>
        <dbReference type="Proteomes" id="UP000187506"/>
    </source>
</evidence>
<dbReference type="InterPro" id="IPR036866">
    <property type="entry name" value="RibonucZ/Hydroxyglut_hydro"/>
</dbReference>
<accession>A0AAC9PWT9</accession>